<feature type="region of interest" description="Disordered" evidence="1">
    <location>
        <begin position="40"/>
        <end position="122"/>
    </location>
</feature>
<accession>A0A423XJ01</accession>
<name>A0A423XJ01_9PEZI</name>
<feature type="compositionally biased region" description="Polar residues" evidence="1">
    <location>
        <begin position="52"/>
        <end position="64"/>
    </location>
</feature>
<sequence>MSSTSTQRRLLARLAQRGQWRIASTHVSPSLAPRHHYQQNNILRQRPGRISPTPSLRGFSTSPRLLQEQHQQQQTPPPTSAHVASSSSPSPTPGSPPTRSSASSSSSTPSSPQPADKRPCRRPRLVSTLLLLLLGLTAGTATRAVLAPPPPLIPGSDADTSLAADVRAAAQHLPLVRQLQTDPDWCLRHHDAYEGVPAAQRAGRITTGALGGSRGVGAYQHVWHNARTGEALAVIYFGTGTIGWPGVVHGGVIATILDEHSARAALGDPSALVGGAKGLLTAKLDITYKRPTLSSDFYVVRASAVPEGELAEEERGKRARKVWVDARIETVEGQTCVASRALFVTPKGVDLRAIPENF</sequence>
<evidence type="ECO:0000313" key="3">
    <source>
        <dbReference type="EMBL" id="ROW16401.1"/>
    </source>
</evidence>
<dbReference type="SUPFAM" id="SSF54637">
    <property type="entry name" value="Thioesterase/thiol ester dehydrase-isomerase"/>
    <property type="match status" value="1"/>
</dbReference>
<dbReference type="EMBL" id="LKEB01000005">
    <property type="protein sequence ID" value="ROW16401.1"/>
    <property type="molecule type" value="Genomic_DNA"/>
</dbReference>
<keyword evidence="2" id="KW-0472">Membrane</keyword>
<gene>
    <name evidence="3" type="ORF">VPNG_02898</name>
</gene>
<dbReference type="CDD" id="cd03443">
    <property type="entry name" value="PaaI_thioesterase"/>
    <property type="match status" value="1"/>
</dbReference>
<dbReference type="PANTHER" id="PTHR47260">
    <property type="entry name" value="UPF0644 PROTEIN PB2B4.06"/>
    <property type="match status" value="1"/>
</dbReference>
<proteinExistence type="predicted"/>
<protein>
    <recommendedName>
        <fullName evidence="5">Thioesterase domain-containing protein</fullName>
    </recommendedName>
</protein>
<dbReference type="Gene3D" id="3.10.129.10">
    <property type="entry name" value="Hotdog Thioesterase"/>
    <property type="match status" value="1"/>
</dbReference>
<dbReference type="Proteomes" id="UP000285146">
    <property type="component" value="Unassembled WGS sequence"/>
</dbReference>
<evidence type="ECO:0008006" key="5">
    <source>
        <dbReference type="Google" id="ProtNLM"/>
    </source>
</evidence>
<evidence type="ECO:0000313" key="4">
    <source>
        <dbReference type="Proteomes" id="UP000285146"/>
    </source>
</evidence>
<keyword evidence="4" id="KW-1185">Reference proteome</keyword>
<organism evidence="3 4">
    <name type="scientific">Cytospora leucostoma</name>
    <dbReference type="NCBI Taxonomy" id="1230097"/>
    <lineage>
        <taxon>Eukaryota</taxon>
        <taxon>Fungi</taxon>
        <taxon>Dikarya</taxon>
        <taxon>Ascomycota</taxon>
        <taxon>Pezizomycotina</taxon>
        <taxon>Sordariomycetes</taxon>
        <taxon>Sordariomycetidae</taxon>
        <taxon>Diaporthales</taxon>
        <taxon>Cytosporaceae</taxon>
        <taxon>Cytospora</taxon>
    </lineage>
</organism>
<reference evidence="3 4" key="1">
    <citation type="submission" date="2015-09" db="EMBL/GenBank/DDBJ databases">
        <title>Host preference determinants of Valsa canker pathogens revealed by comparative genomics.</title>
        <authorList>
            <person name="Yin Z."/>
            <person name="Huang L."/>
        </authorList>
    </citation>
    <scope>NUCLEOTIDE SEQUENCE [LARGE SCALE GENOMIC DNA]</scope>
    <source>
        <strain evidence="3 4">SXYLt</strain>
    </source>
</reference>
<feature type="compositionally biased region" description="Low complexity" evidence="1">
    <location>
        <begin position="97"/>
        <end position="114"/>
    </location>
</feature>
<dbReference type="InterPro" id="IPR029069">
    <property type="entry name" value="HotDog_dom_sf"/>
</dbReference>
<evidence type="ECO:0000256" key="2">
    <source>
        <dbReference type="SAM" id="Phobius"/>
    </source>
</evidence>
<dbReference type="InParanoid" id="A0A423XJ01"/>
<dbReference type="InterPro" id="IPR052061">
    <property type="entry name" value="PTE-AB_protein"/>
</dbReference>
<dbReference type="OrthoDB" id="506431at2759"/>
<keyword evidence="2" id="KW-0812">Transmembrane</keyword>
<dbReference type="PANTHER" id="PTHR47260:SF1">
    <property type="entry name" value="UPF0644 PROTEIN PB2B4.06"/>
    <property type="match status" value="1"/>
</dbReference>
<evidence type="ECO:0000256" key="1">
    <source>
        <dbReference type="SAM" id="MobiDB-lite"/>
    </source>
</evidence>
<dbReference type="AlphaFoldDB" id="A0A423XJ01"/>
<keyword evidence="2" id="KW-1133">Transmembrane helix</keyword>
<dbReference type="STRING" id="1230097.A0A423XJ01"/>
<feature type="compositionally biased region" description="Low complexity" evidence="1">
    <location>
        <begin position="68"/>
        <end position="89"/>
    </location>
</feature>
<feature type="transmembrane region" description="Helical" evidence="2">
    <location>
        <begin position="125"/>
        <end position="146"/>
    </location>
</feature>
<comment type="caution">
    <text evidence="3">The sequence shown here is derived from an EMBL/GenBank/DDBJ whole genome shotgun (WGS) entry which is preliminary data.</text>
</comment>